<sequence length="205" mass="22411">MENIKIYYRTHYLSKKHQGFHVGFAPYGKDQDRSMPIETRSNNFDERPTYRGVNSVDVERRISVELSTPRDVPERVTSSKGGTGAYVVGFKLLAAKLVEAKPDTNLLAAATLKASSTTTTNTEAATSATHIADPLAAFTSTGAVTTITAIGQSTRITSNGQQSRAENLSFARRQHGDGGRRQTPNSPSSRQRWQQRQPPKVDSTG</sequence>
<feature type="region of interest" description="Disordered" evidence="1">
    <location>
        <begin position="155"/>
        <end position="205"/>
    </location>
</feature>
<dbReference type="EMBL" id="CABPRJ010000985">
    <property type="protein sequence ID" value="VVC34158.1"/>
    <property type="molecule type" value="Genomic_DNA"/>
</dbReference>
<organism evidence="2 3">
    <name type="scientific">Cinara cedri</name>
    <dbReference type="NCBI Taxonomy" id="506608"/>
    <lineage>
        <taxon>Eukaryota</taxon>
        <taxon>Metazoa</taxon>
        <taxon>Ecdysozoa</taxon>
        <taxon>Arthropoda</taxon>
        <taxon>Hexapoda</taxon>
        <taxon>Insecta</taxon>
        <taxon>Pterygota</taxon>
        <taxon>Neoptera</taxon>
        <taxon>Paraneoptera</taxon>
        <taxon>Hemiptera</taxon>
        <taxon>Sternorrhyncha</taxon>
        <taxon>Aphidomorpha</taxon>
        <taxon>Aphidoidea</taxon>
        <taxon>Aphididae</taxon>
        <taxon>Lachninae</taxon>
        <taxon>Cinara</taxon>
    </lineage>
</organism>
<reference evidence="2 3" key="1">
    <citation type="submission" date="2019-08" db="EMBL/GenBank/DDBJ databases">
        <authorList>
            <person name="Alioto T."/>
            <person name="Alioto T."/>
            <person name="Gomez Garrido J."/>
        </authorList>
    </citation>
    <scope>NUCLEOTIDE SEQUENCE [LARGE SCALE GENOMIC DNA]</scope>
</reference>
<dbReference type="Proteomes" id="UP000325440">
    <property type="component" value="Unassembled WGS sequence"/>
</dbReference>
<dbReference type="AlphaFoldDB" id="A0A5E4MR51"/>
<keyword evidence="3" id="KW-1185">Reference proteome</keyword>
<gene>
    <name evidence="2" type="ORF">CINCED_3A001582</name>
</gene>
<proteinExistence type="predicted"/>
<evidence type="ECO:0000256" key="1">
    <source>
        <dbReference type="SAM" id="MobiDB-lite"/>
    </source>
</evidence>
<name>A0A5E4MR51_9HEMI</name>
<evidence type="ECO:0000313" key="2">
    <source>
        <dbReference type="EMBL" id="VVC34158.1"/>
    </source>
</evidence>
<protein>
    <submittedName>
        <fullName evidence="2">Uncharacterized protein</fullName>
    </submittedName>
</protein>
<evidence type="ECO:0000313" key="3">
    <source>
        <dbReference type="Proteomes" id="UP000325440"/>
    </source>
</evidence>
<feature type="compositionally biased region" description="Low complexity" evidence="1">
    <location>
        <begin position="186"/>
        <end position="198"/>
    </location>
</feature>
<feature type="compositionally biased region" description="Polar residues" evidence="1">
    <location>
        <begin position="155"/>
        <end position="166"/>
    </location>
</feature>
<accession>A0A5E4MR51</accession>